<dbReference type="InterPro" id="IPR013011">
    <property type="entry name" value="PTS_EIIB_2"/>
</dbReference>
<comment type="function">
    <text evidence="9">The phosphoenolpyruvate-dependent sugar phosphotransferase system (sugar PTS), a major carbohydrate active transport system, catalyzes the phosphorylation of incoming sugar substrates concomitantly with their translocation across the cell membrane. The enzyme II UlaABC PTS system is involved in ascorbate transport.</text>
</comment>
<dbReference type="CDD" id="cd05568">
    <property type="entry name" value="PTS_IIB_bgl_like"/>
    <property type="match status" value="1"/>
</dbReference>
<dbReference type="Gene3D" id="3.40.50.2300">
    <property type="match status" value="1"/>
</dbReference>
<evidence type="ECO:0000313" key="16">
    <source>
        <dbReference type="Proteomes" id="UP001242313"/>
    </source>
</evidence>
<dbReference type="InterPro" id="IPR016152">
    <property type="entry name" value="PTrfase/Anion_transptr"/>
</dbReference>
<keyword evidence="2" id="KW-0813">Transport</keyword>
<dbReference type="SUPFAM" id="SSF52794">
    <property type="entry name" value="PTS system IIB component-like"/>
    <property type="match status" value="1"/>
</dbReference>
<keyword evidence="5" id="KW-0808">Transferase</keyword>
<feature type="domain" description="PTS EIIA type-2" evidence="12">
    <location>
        <begin position="537"/>
        <end position="680"/>
    </location>
</feature>
<evidence type="ECO:0000256" key="9">
    <source>
        <dbReference type="ARBA" id="ARBA00037387"/>
    </source>
</evidence>
<feature type="domain" description="PTS EIIB type-2" evidence="13">
    <location>
        <begin position="399"/>
        <end position="487"/>
    </location>
</feature>
<evidence type="ECO:0000256" key="1">
    <source>
        <dbReference type="ARBA" id="ARBA00004496"/>
    </source>
</evidence>
<dbReference type="InterPro" id="IPR007737">
    <property type="entry name" value="Mga_HTH"/>
</dbReference>
<dbReference type="PANTHER" id="PTHR36203">
    <property type="entry name" value="ASCORBATE-SPECIFIC PTS SYSTEM EIIA COMPONENT"/>
    <property type="match status" value="1"/>
</dbReference>
<dbReference type="CDD" id="cd00211">
    <property type="entry name" value="PTS_IIA_fru"/>
    <property type="match status" value="1"/>
</dbReference>
<feature type="domain" description="PRD" evidence="14">
    <location>
        <begin position="287"/>
        <end position="394"/>
    </location>
</feature>
<evidence type="ECO:0000259" key="13">
    <source>
        <dbReference type="PROSITE" id="PS51099"/>
    </source>
</evidence>
<evidence type="ECO:0000256" key="10">
    <source>
        <dbReference type="ARBA" id="ARBA00041175"/>
    </source>
</evidence>
<evidence type="ECO:0000313" key="15">
    <source>
        <dbReference type="EMBL" id="MDQ0412270.1"/>
    </source>
</evidence>
<dbReference type="PROSITE" id="PS51099">
    <property type="entry name" value="PTS_EIIB_TYPE_2"/>
    <property type="match status" value="1"/>
</dbReference>
<evidence type="ECO:0000256" key="7">
    <source>
        <dbReference type="ARBA" id="ARBA00022777"/>
    </source>
</evidence>
<dbReference type="InterPro" id="IPR011608">
    <property type="entry name" value="PRD"/>
</dbReference>
<comment type="subcellular location">
    <subcellularLocation>
        <location evidence="1">Cytoplasm</location>
    </subcellularLocation>
</comment>
<evidence type="ECO:0000256" key="6">
    <source>
        <dbReference type="ARBA" id="ARBA00022683"/>
    </source>
</evidence>
<dbReference type="Pfam" id="PF05043">
    <property type="entry name" value="Mga"/>
    <property type="match status" value="1"/>
</dbReference>
<evidence type="ECO:0000256" key="4">
    <source>
        <dbReference type="ARBA" id="ARBA00022553"/>
    </source>
</evidence>
<protein>
    <recommendedName>
        <fullName evidence="10">Ascorbate-specific PTS system EIIA component</fullName>
    </recommendedName>
    <alternativeName>
        <fullName evidence="11">Ascorbate-specific phosphotransferase enzyme IIA component</fullName>
    </alternativeName>
</protein>
<dbReference type="Gene3D" id="1.10.1790.10">
    <property type="entry name" value="PRD domain"/>
    <property type="match status" value="1"/>
</dbReference>
<dbReference type="InterPro" id="IPR002178">
    <property type="entry name" value="PTS_EIIA_type-2_dom"/>
</dbReference>
<dbReference type="SUPFAM" id="SSF55804">
    <property type="entry name" value="Phoshotransferase/anion transport protein"/>
    <property type="match status" value="1"/>
</dbReference>
<gene>
    <name evidence="15" type="ORF">J2S25_000450</name>
</gene>
<name>A0ABU0FR97_9BACI</name>
<dbReference type="PROSITE" id="PS51094">
    <property type="entry name" value="PTS_EIIA_TYPE_2"/>
    <property type="match status" value="1"/>
</dbReference>
<keyword evidence="16" id="KW-1185">Reference proteome</keyword>
<sequence length="683" mass="79164">MLESRSLNTFYRLVSLQPVHLTLFLENIHFTRRQFHYDLKKINYFLMQKGLPAIEVVHDKIIIPKETISFWQKHGTSVMEIDLPATDPLERVIMILLSTFIRQEALSSFHYQDFLGISKNTVSADMKKANEFCQDFRVKITYTRENGYHLKGVEEDKRHLMLKAISLLSISPNARGKFRSIFQEHQLPDQFEAYQRVLRNLEKQFSLSFIEERLFDFIYLLQMIHIRQRQNKWVRIFTDTISFLENQEIFKVAERVQQELGQLPEKEELAFLAIQLLGICQGQISPSSDDALLNITEQILNGFERYASIKLANREKAIETLYHHLKPAYYRMLFKIPITNPLLSEIKKEHDHLFTVVKEVMKPIEEVLNLKIPEDELGFLTLHFGGLLEQSSEKRQVVKRAIIVCPNGISSSLMLETQLKSLFPQLHWISSLSTYDFNRMDAEAYDLVFSTVFLKTEKPIFIMKPVMNETEKTELVQTVKQIIDQQSVRFPTTDELMKVIRQYATIKHPELLREALQNTLYQSNETITGRKQPVLNDLLTIDTIQFEEKYDNWKEAIAKVAEPLLLKGSITSNYIDSMIQNIENLGPYVIVGQEVAIPHSRPENGVNKVGMSLLKLAEPTYLLNEEKNSVKIFICLAAIDNQTHLKALAQLTKLLSDPAKLGELKAAQTKQEIIDLVSEYSVR</sequence>
<dbReference type="Pfam" id="PF00874">
    <property type="entry name" value="PRD"/>
    <property type="match status" value="1"/>
</dbReference>
<evidence type="ECO:0000259" key="12">
    <source>
        <dbReference type="PROSITE" id="PS51094"/>
    </source>
</evidence>
<evidence type="ECO:0000259" key="14">
    <source>
        <dbReference type="PROSITE" id="PS51372"/>
    </source>
</evidence>
<dbReference type="SUPFAM" id="SSF63520">
    <property type="entry name" value="PTS-regulatory domain, PRD"/>
    <property type="match status" value="1"/>
</dbReference>
<dbReference type="EMBL" id="JAUSUN010000002">
    <property type="protein sequence ID" value="MDQ0412270.1"/>
    <property type="molecule type" value="Genomic_DNA"/>
</dbReference>
<evidence type="ECO:0000256" key="5">
    <source>
        <dbReference type="ARBA" id="ARBA00022679"/>
    </source>
</evidence>
<dbReference type="PROSITE" id="PS51372">
    <property type="entry name" value="PRD_2"/>
    <property type="match status" value="1"/>
</dbReference>
<keyword evidence="4" id="KW-0597">Phosphoprotein</keyword>
<keyword evidence="3" id="KW-0963">Cytoplasm</keyword>
<dbReference type="RefSeq" id="WP_307191122.1">
    <property type="nucleotide sequence ID" value="NZ_JAUSUN010000002.1"/>
</dbReference>
<dbReference type="PANTHER" id="PTHR36203:SF1">
    <property type="entry name" value="ASCORBATE-SPECIFIC PTS SYSTEM EIIA COMPONENT"/>
    <property type="match status" value="1"/>
</dbReference>
<evidence type="ECO:0000256" key="11">
    <source>
        <dbReference type="ARBA" id="ARBA00042072"/>
    </source>
</evidence>
<keyword evidence="6" id="KW-0598">Phosphotransferase system</keyword>
<dbReference type="InterPro" id="IPR036634">
    <property type="entry name" value="PRD_sf"/>
</dbReference>
<dbReference type="Proteomes" id="UP001242313">
    <property type="component" value="Unassembled WGS sequence"/>
</dbReference>
<organism evidence="15 16">
    <name type="scientific">Mesobacillus stamsii</name>
    <dbReference type="NCBI Taxonomy" id="225347"/>
    <lineage>
        <taxon>Bacteria</taxon>
        <taxon>Bacillati</taxon>
        <taxon>Bacillota</taxon>
        <taxon>Bacilli</taxon>
        <taxon>Bacillales</taxon>
        <taxon>Bacillaceae</taxon>
        <taxon>Mesobacillus</taxon>
    </lineage>
</organism>
<dbReference type="InterPro" id="IPR051351">
    <property type="entry name" value="Ascorbate-PTS_EIIA_comp"/>
</dbReference>
<evidence type="ECO:0000256" key="3">
    <source>
        <dbReference type="ARBA" id="ARBA00022490"/>
    </source>
</evidence>
<dbReference type="Pfam" id="PF00359">
    <property type="entry name" value="PTS_EIIA_2"/>
    <property type="match status" value="1"/>
</dbReference>
<evidence type="ECO:0000256" key="8">
    <source>
        <dbReference type="ARBA" id="ARBA00023159"/>
    </source>
</evidence>
<keyword evidence="8" id="KW-0010">Activator</keyword>
<keyword evidence="7" id="KW-0418">Kinase</keyword>
<dbReference type="Gene3D" id="3.40.930.10">
    <property type="entry name" value="Mannitol-specific EII, Chain A"/>
    <property type="match status" value="1"/>
</dbReference>
<evidence type="ECO:0000256" key="2">
    <source>
        <dbReference type="ARBA" id="ARBA00022448"/>
    </source>
</evidence>
<reference evidence="15 16" key="1">
    <citation type="submission" date="2023-07" db="EMBL/GenBank/DDBJ databases">
        <title>Genomic Encyclopedia of Type Strains, Phase IV (KMG-IV): sequencing the most valuable type-strain genomes for metagenomic binning, comparative biology and taxonomic classification.</title>
        <authorList>
            <person name="Goeker M."/>
        </authorList>
    </citation>
    <scope>NUCLEOTIDE SEQUENCE [LARGE SCALE GENOMIC DNA]</scope>
    <source>
        <strain evidence="15 16">DSM 19598</strain>
    </source>
</reference>
<comment type="caution">
    <text evidence="15">The sequence shown here is derived from an EMBL/GenBank/DDBJ whole genome shotgun (WGS) entry which is preliminary data.</text>
</comment>
<accession>A0ABU0FR97</accession>
<proteinExistence type="predicted"/>
<dbReference type="InterPro" id="IPR036095">
    <property type="entry name" value="PTS_EIIB-like_sf"/>
</dbReference>